<dbReference type="GO" id="GO:0006152">
    <property type="term" value="P:purine nucleoside catabolic process"/>
    <property type="evidence" value="ECO:0007669"/>
    <property type="project" value="TreeGrafter"/>
</dbReference>
<evidence type="ECO:0000313" key="4">
    <source>
        <dbReference type="EMBL" id="QUF04725.1"/>
    </source>
</evidence>
<dbReference type="AlphaFoldDB" id="A0AA45R4K7"/>
<dbReference type="EMBL" id="CP073249">
    <property type="protein sequence ID" value="QUF04725.1"/>
    <property type="molecule type" value="Genomic_DNA"/>
</dbReference>
<gene>
    <name evidence="4" type="ORF">KCV87_00840</name>
</gene>
<sequence length="305" mass="31301">MRIVLDTDPGIDDALAIFYLAAHRDVAELVAVGSVHGNVPSPTAAANALRLLDRVGWTEVPVAVGAHQPLAQELSTGEVVHGGDGLAGVAGPPSGRVPVGVSAAEQLVGLARAHPGELTVIALGPLTNIALAALIEPDLPELLRSVTVMGGAIGTAGNITPHAEANIWHDPEAAATVLGKGFDLTLVGLEVTANAQVDAAWVEDLAGSGGPNAVFAADLLRHYLGVYSRLLGQDTCYLHDPLAVAVTLDPGLAATQDLVVDVELRDPDTRGKTTVGETTGRPAVRTLDRVDVTTCLDRLSAALRG</sequence>
<protein>
    <submittedName>
        <fullName evidence="4">Nucleoside hydrolase</fullName>
    </submittedName>
</protein>
<dbReference type="PANTHER" id="PTHR12304:SF4">
    <property type="entry name" value="URIDINE NUCLEOSIDASE"/>
    <property type="match status" value="1"/>
</dbReference>
<dbReference type="SUPFAM" id="SSF53590">
    <property type="entry name" value="Nucleoside hydrolase"/>
    <property type="match status" value="1"/>
</dbReference>
<dbReference type="Pfam" id="PF01156">
    <property type="entry name" value="IU_nuc_hydro"/>
    <property type="match status" value="1"/>
</dbReference>
<evidence type="ECO:0000256" key="2">
    <source>
        <dbReference type="ARBA" id="ARBA00023295"/>
    </source>
</evidence>
<evidence type="ECO:0000256" key="1">
    <source>
        <dbReference type="ARBA" id="ARBA00022801"/>
    </source>
</evidence>
<dbReference type="Proteomes" id="UP000677152">
    <property type="component" value="Chromosome"/>
</dbReference>
<dbReference type="CDD" id="cd02650">
    <property type="entry name" value="nuc_hydro_CaPnhB"/>
    <property type="match status" value="1"/>
</dbReference>
<dbReference type="Gene3D" id="3.90.245.10">
    <property type="entry name" value="Ribonucleoside hydrolase-like"/>
    <property type="match status" value="1"/>
</dbReference>
<proteinExistence type="predicted"/>
<dbReference type="InterPro" id="IPR001910">
    <property type="entry name" value="Inosine/uridine_hydrolase_dom"/>
</dbReference>
<keyword evidence="1 4" id="KW-0378">Hydrolase</keyword>
<dbReference type="GO" id="GO:0005829">
    <property type="term" value="C:cytosol"/>
    <property type="evidence" value="ECO:0007669"/>
    <property type="project" value="TreeGrafter"/>
</dbReference>
<name>A0AA45R4K7_9PSEU</name>
<evidence type="ECO:0000259" key="3">
    <source>
        <dbReference type="Pfam" id="PF01156"/>
    </source>
</evidence>
<evidence type="ECO:0000313" key="5">
    <source>
        <dbReference type="Proteomes" id="UP000677152"/>
    </source>
</evidence>
<feature type="domain" description="Inosine/uridine-preferring nucleoside hydrolase" evidence="3">
    <location>
        <begin position="3"/>
        <end position="294"/>
    </location>
</feature>
<keyword evidence="2" id="KW-0326">Glycosidase</keyword>
<accession>A0AA45R4K7</accession>
<dbReference type="GO" id="GO:0008477">
    <property type="term" value="F:purine nucleosidase activity"/>
    <property type="evidence" value="ECO:0007669"/>
    <property type="project" value="TreeGrafter"/>
</dbReference>
<dbReference type="InterPro" id="IPR036452">
    <property type="entry name" value="Ribo_hydro-like"/>
</dbReference>
<organism evidence="4 5">
    <name type="scientific">Actinosynnema pretiosum subsp. pretiosum</name>
    <dbReference type="NCBI Taxonomy" id="103721"/>
    <lineage>
        <taxon>Bacteria</taxon>
        <taxon>Bacillati</taxon>
        <taxon>Actinomycetota</taxon>
        <taxon>Actinomycetes</taxon>
        <taxon>Pseudonocardiales</taxon>
        <taxon>Pseudonocardiaceae</taxon>
        <taxon>Actinosynnema</taxon>
    </lineage>
</organism>
<dbReference type="InterPro" id="IPR023186">
    <property type="entry name" value="IUNH"/>
</dbReference>
<dbReference type="PANTHER" id="PTHR12304">
    <property type="entry name" value="INOSINE-URIDINE PREFERRING NUCLEOSIDE HYDROLASE"/>
    <property type="match status" value="1"/>
</dbReference>
<reference evidence="4" key="1">
    <citation type="submission" date="2021-04" db="EMBL/GenBank/DDBJ databases">
        <title>Genomic sequence of Actinosynnema pretiosum subsp. pretiosum ATCC 31280 (C-14919).</title>
        <authorList>
            <person name="Bai L."/>
            <person name="Wang X."/>
            <person name="Xiao Y."/>
        </authorList>
    </citation>
    <scope>NUCLEOTIDE SEQUENCE</scope>
    <source>
        <strain evidence="4">ATCC 31280</strain>
    </source>
</reference>